<keyword evidence="3" id="KW-1185">Reference proteome</keyword>
<feature type="region of interest" description="Disordered" evidence="1">
    <location>
        <begin position="122"/>
        <end position="160"/>
    </location>
</feature>
<feature type="compositionally biased region" description="Polar residues" evidence="1">
    <location>
        <begin position="144"/>
        <end position="158"/>
    </location>
</feature>
<dbReference type="RefSeq" id="WP_251878882.1">
    <property type="nucleotide sequence ID" value="NZ_CP082275.1"/>
</dbReference>
<evidence type="ECO:0000313" key="2">
    <source>
        <dbReference type="EMBL" id="USH03676.1"/>
    </source>
</evidence>
<dbReference type="EMBL" id="CP082275">
    <property type="protein sequence ID" value="USH03676.1"/>
    <property type="molecule type" value="Genomic_DNA"/>
</dbReference>
<protein>
    <submittedName>
        <fullName evidence="2">Uncharacterized protein</fullName>
    </submittedName>
</protein>
<proteinExistence type="predicted"/>
<gene>
    <name evidence="2" type="ORF">K6Q96_06695</name>
</gene>
<organism evidence="2 3">
    <name type="scientific">Grimontia kaedaensis</name>
    <dbReference type="NCBI Taxonomy" id="2872157"/>
    <lineage>
        <taxon>Bacteria</taxon>
        <taxon>Pseudomonadati</taxon>
        <taxon>Pseudomonadota</taxon>
        <taxon>Gammaproteobacteria</taxon>
        <taxon>Vibrionales</taxon>
        <taxon>Vibrionaceae</taxon>
        <taxon>Grimontia</taxon>
    </lineage>
</organism>
<name>A0ABY4WXG3_9GAMM</name>
<accession>A0ABY4WXG3</accession>
<sequence length="283" mass="31331">MDTNYRVLAELMGQGANLSVPRLLIRFFQGQYNTAAVMSQLIFWSGKSSRKDGWFYKSQSELADELYLSRDQVKREIGKIKKQLAGVVTTKVTKADGAPTTHFKIDLPTLIELLSNDCAKSPNGLGDSAQSNGRDRPNHGMGESAQSITDPNHIQTTDPIDHAHNVETPLDAETEPPVFELLLKGGGKHPVTQSDITHLSETYPTINVPSEIAKASDWLISNPTKRKTPRGIKRFLSGWLSRAGERRYRSSGLSQQAQVEAHNASAVAQWLESHEENVYEHVG</sequence>
<evidence type="ECO:0000256" key="1">
    <source>
        <dbReference type="SAM" id="MobiDB-lite"/>
    </source>
</evidence>
<reference evidence="2" key="1">
    <citation type="submission" date="2021-08" db="EMBL/GenBank/DDBJ databases">
        <authorList>
            <person name="Sakaguchi M."/>
            <person name="Kikuchi T."/>
            <person name="Urbanczyk H."/>
        </authorList>
    </citation>
    <scope>NUCLEOTIDE SEQUENCE</scope>
    <source>
        <strain evidence="2">020920N</strain>
    </source>
</reference>
<dbReference type="Proteomes" id="UP001056255">
    <property type="component" value="Chromosome I"/>
</dbReference>
<evidence type="ECO:0000313" key="3">
    <source>
        <dbReference type="Proteomes" id="UP001056255"/>
    </source>
</evidence>